<keyword evidence="10" id="KW-1185">Reference proteome</keyword>
<keyword evidence="5" id="KW-0862">Zinc</keyword>
<dbReference type="InterPro" id="IPR011032">
    <property type="entry name" value="GroES-like_sf"/>
</dbReference>
<evidence type="ECO:0000259" key="8">
    <source>
        <dbReference type="SMART" id="SM00829"/>
    </source>
</evidence>
<gene>
    <name evidence="9" type="ORF">Pfra01_001943500</name>
</gene>
<keyword evidence="6" id="KW-0560">Oxidoreductase</keyword>
<keyword evidence="4" id="KW-0479">Metal-binding</keyword>
<dbReference type="Gene3D" id="3.90.180.10">
    <property type="entry name" value="Medium-chain alcohol dehydrogenases, catalytic domain"/>
    <property type="match status" value="2"/>
</dbReference>
<dbReference type="InterPro" id="IPR013149">
    <property type="entry name" value="ADH-like_C"/>
</dbReference>
<comment type="similarity">
    <text evidence="2">Belongs to the zinc-containing alcohol dehydrogenase family.</text>
</comment>
<evidence type="ECO:0000256" key="3">
    <source>
        <dbReference type="ARBA" id="ARBA00013190"/>
    </source>
</evidence>
<dbReference type="Pfam" id="PF08240">
    <property type="entry name" value="ADH_N"/>
    <property type="match status" value="2"/>
</dbReference>
<comment type="caution">
    <text evidence="9">The sequence shown here is derived from an EMBL/GenBank/DDBJ whole genome shotgun (WGS) entry which is preliminary data.</text>
</comment>
<dbReference type="Gene3D" id="3.40.50.720">
    <property type="entry name" value="NAD(P)-binding Rossmann-like Domain"/>
    <property type="match status" value="2"/>
</dbReference>
<dbReference type="PANTHER" id="PTHR42940:SF3">
    <property type="entry name" value="ALCOHOL DEHYDROGENASE 1-RELATED"/>
    <property type="match status" value="1"/>
</dbReference>
<organism evidence="9 10">
    <name type="scientific">Phytophthora fragariaefolia</name>
    <dbReference type="NCBI Taxonomy" id="1490495"/>
    <lineage>
        <taxon>Eukaryota</taxon>
        <taxon>Sar</taxon>
        <taxon>Stramenopiles</taxon>
        <taxon>Oomycota</taxon>
        <taxon>Peronosporomycetes</taxon>
        <taxon>Peronosporales</taxon>
        <taxon>Peronosporaceae</taxon>
        <taxon>Phytophthora</taxon>
    </lineage>
</organism>
<dbReference type="Proteomes" id="UP001165121">
    <property type="component" value="Unassembled WGS sequence"/>
</dbReference>
<evidence type="ECO:0000256" key="7">
    <source>
        <dbReference type="ARBA" id="ARBA00023027"/>
    </source>
</evidence>
<dbReference type="InterPro" id="IPR036291">
    <property type="entry name" value="NAD(P)-bd_dom_sf"/>
</dbReference>
<sequence>MKPQSSYNIPKTQTAVIYEADKAPLLVRQDWPVVQPEDLKPGEVLIRIAYTGVCHSDLSVWEGEGPPLPKQFPMIGGHEGAGYVAAIGEHTRTTLKIGDAAGVKWLAHTCLGCEDCRKGHETTCPSAGVHGLTCHGSFQQWCVSFADHVTPIPSGLDLSAAAPILCAGMTVYKALKQIGGSPGEYVVIPGAGGGLGHLACQYARAMGYKVVAIDTGDDKRKLIESYGIKDFIDFKEGNVIEQVRAATGGRGGHATIVVADSTAAYKDALMFLRPHGTLVAVGVPTGAAIIAPVGLIIPFEFRIIGSYVASRQDAIEALDMVVEGLVKTTYSVEPLKNLPDVFKRMAAGKLRSRVVLDCERVVQLASKSFTGAVSSHGFQCRCGSCASRHFSVQSQTHYEIPKTQTAIMYEAEGAPLQVRKDWPVVQPEDLKPGEILVRMAYSGVCHSDVLIWEGAGAPVGKKMPLVGGHEGTGYVAAIAESTKTNLKVGDPVGVKWLANSCLGCEDCRKGHETTCESVIMHGYTVDGSFQQWCVSYADHVTPIPKGYDMAAAAPLLCAGVTVYSALKEFDGVPGEYVVIPGAGGGLGHLACQYARTMGYKVIAIDSGNDKRELLVGYGVKHFIDFRDGDVVGQVKAITGRGAHCACVVADTESSYSDALQYIRPHGTVLMVGVPKGGVIPVSVEATAAFAHRIIGTNVGNRQDSIETVNLAADGAVETFYNVEPLTNLPDVFKRMKAGTLFGRTVLDCDWLKRDEMLDARSAAGGGSLQVEGSVILSLKTVANLPRT</sequence>
<dbReference type="PANTHER" id="PTHR42940">
    <property type="entry name" value="ALCOHOL DEHYDROGENASE 1-RELATED"/>
    <property type="match status" value="1"/>
</dbReference>
<name>A0A9W6Y0N7_9STRA</name>
<dbReference type="Pfam" id="PF00107">
    <property type="entry name" value="ADH_zinc_N"/>
    <property type="match status" value="2"/>
</dbReference>
<evidence type="ECO:0000256" key="1">
    <source>
        <dbReference type="ARBA" id="ARBA00001947"/>
    </source>
</evidence>
<feature type="domain" description="Enoyl reductase (ER)" evidence="8">
    <location>
        <begin position="420"/>
        <end position="746"/>
    </location>
</feature>
<evidence type="ECO:0000256" key="6">
    <source>
        <dbReference type="ARBA" id="ARBA00023002"/>
    </source>
</evidence>
<dbReference type="EMBL" id="BSXT01002511">
    <property type="protein sequence ID" value="GMF49304.1"/>
    <property type="molecule type" value="Genomic_DNA"/>
</dbReference>
<proteinExistence type="inferred from homology"/>
<reference evidence="9" key="1">
    <citation type="submission" date="2023-04" db="EMBL/GenBank/DDBJ databases">
        <title>Phytophthora fragariaefolia NBRC 109709.</title>
        <authorList>
            <person name="Ichikawa N."/>
            <person name="Sato H."/>
            <person name="Tonouchi N."/>
        </authorList>
    </citation>
    <scope>NUCLEOTIDE SEQUENCE</scope>
    <source>
        <strain evidence="9">NBRC 109709</strain>
    </source>
</reference>
<dbReference type="GO" id="GO:0005737">
    <property type="term" value="C:cytoplasm"/>
    <property type="evidence" value="ECO:0007669"/>
    <property type="project" value="TreeGrafter"/>
</dbReference>
<dbReference type="InterPro" id="IPR020843">
    <property type="entry name" value="ER"/>
</dbReference>
<evidence type="ECO:0000256" key="5">
    <source>
        <dbReference type="ARBA" id="ARBA00022833"/>
    </source>
</evidence>
<comment type="cofactor">
    <cofactor evidence="1">
        <name>Zn(2+)</name>
        <dbReference type="ChEBI" id="CHEBI:29105"/>
    </cofactor>
</comment>
<dbReference type="SUPFAM" id="SSF51735">
    <property type="entry name" value="NAD(P)-binding Rossmann-fold domains"/>
    <property type="match status" value="2"/>
</dbReference>
<dbReference type="SUPFAM" id="SSF50129">
    <property type="entry name" value="GroES-like"/>
    <property type="match status" value="2"/>
</dbReference>
<evidence type="ECO:0000256" key="2">
    <source>
        <dbReference type="ARBA" id="ARBA00008072"/>
    </source>
</evidence>
<dbReference type="EC" id="1.1.1.1" evidence="3"/>
<dbReference type="CDD" id="cd08297">
    <property type="entry name" value="CAD3"/>
    <property type="match status" value="2"/>
</dbReference>
<evidence type="ECO:0000313" key="10">
    <source>
        <dbReference type="Proteomes" id="UP001165121"/>
    </source>
</evidence>
<dbReference type="AlphaFoldDB" id="A0A9W6Y0N7"/>
<keyword evidence="7" id="KW-0520">NAD</keyword>
<dbReference type="FunFam" id="3.40.50.720:FF:000039">
    <property type="entry name" value="Alcohol dehydrogenase AdhP"/>
    <property type="match status" value="2"/>
</dbReference>
<accession>A0A9W6Y0N7</accession>
<dbReference type="GO" id="GO:0004022">
    <property type="term" value="F:alcohol dehydrogenase (NAD+) activity"/>
    <property type="evidence" value="ECO:0007669"/>
    <property type="project" value="UniProtKB-EC"/>
</dbReference>
<protein>
    <recommendedName>
        <fullName evidence="3">alcohol dehydrogenase</fullName>
        <ecNumber evidence="3">1.1.1.1</ecNumber>
    </recommendedName>
</protein>
<dbReference type="GO" id="GO:0046872">
    <property type="term" value="F:metal ion binding"/>
    <property type="evidence" value="ECO:0007669"/>
    <property type="project" value="UniProtKB-KW"/>
</dbReference>
<dbReference type="InterPro" id="IPR013154">
    <property type="entry name" value="ADH-like_N"/>
</dbReference>
<dbReference type="OrthoDB" id="1879366at2759"/>
<evidence type="ECO:0000256" key="4">
    <source>
        <dbReference type="ARBA" id="ARBA00022723"/>
    </source>
</evidence>
<dbReference type="SMART" id="SM00829">
    <property type="entry name" value="PKS_ER"/>
    <property type="match status" value="1"/>
</dbReference>
<evidence type="ECO:0000313" key="9">
    <source>
        <dbReference type="EMBL" id="GMF49304.1"/>
    </source>
</evidence>
<dbReference type="FunFam" id="3.90.180.10:FF:000092">
    <property type="entry name" value="Protein CBG23238"/>
    <property type="match status" value="2"/>
</dbReference>